<organism evidence="3 4">
    <name type="scientific">Leifsonella bigeumensis</name>
    <dbReference type="NCBI Taxonomy" id="433643"/>
    <lineage>
        <taxon>Bacteria</taxon>
        <taxon>Bacillati</taxon>
        <taxon>Actinomycetota</taxon>
        <taxon>Actinomycetes</taxon>
        <taxon>Micrococcales</taxon>
        <taxon>Microbacteriaceae</taxon>
        <taxon>Leifsonella</taxon>
    </lineage>
</organism>
<reference evidence="4" key="1">
    <citation type="journal article" date="2019" name="Int. J. Syst. Evol. Microbiol.">
        <title>The Global Catalogue of Microorganisms (GCM) 10K type strain sequencing project: providing services to taxonomists for standard genome sequencing and annotation.</title>
        <authorList>
            <consortium name="The Broad Institute Genomics Platform"/>
            <consortium name="The Broad Institute Genome Sequencing Center for Infectious Disease"/>
            <person name="Wu L."/>
            <person name="Ma J."/>
        </authorList>
    </citation>
    <scope>NUCLEOTIDE SEQUENCE [LARGE SCALE GENOMIC DNA]</scope>
    <source>
        <strain evidence="4">JCM 16949</strain>
    </source>
</reference>
<dbReference type="Gene3D" id="3.30.360.10">
    <property type="entry name" value="Dihydrodipicolinate Reductase, domain 2"/>
    <property type="match status" value="1"/>
</dbReference>
<dbReference type="Proteomes" id="UP001501004">
    <property type="component" value="Unassembled WGS sequence"/>
</dbReference>
<dbReference type="SUPFAM" id="SSF51735">
    <property type="entry name" value="NAD(P)-binding Rossmann-fold domains"/>
    <property type="match status" value="1"/>
</dbReference>
<dbReference type="InterPro" id="IPR050463">
    <property type="entry name" value="Gfo/Idh/MocA_oxidrdct_glycsds"/>
</dbReference>
<feature type="domain" description="Gfo/Idh/MocA-like oxidoreductase N-terminal" evidence="2">
    <location>
        <begin position="10"/>
        <end position="130"/>
    </location>
</feature>
<dbReference type="InterPro" id="IPR036291">
    <property type="entry name" value="NAD(P)-bd_dom_sf"/>
</dbReference>
<keyword evidence="4" id="KW-1185">Reference proteome</keyword>
<dbReference type="PANTHER" id="PTHR43818:SF11">
    <property type="entry name" value="BCDNA.GH03377"/>
    <property type="match status" value="1"/>
</dbReference>
<dbReference type="Gene3D" id="3.40.50.720">
    <property type="entry name" value="NAD(P)-binding Rossmann-like Domain"/>
    <property type="match status" value="1"/>
</dbReference>
<keyword evidence="1" id="KW-0560">Oxidoreductase</keyword>
<dbReference type="Pfam" id="PF01408">
    <property type="entry name" value="GFO_IDH_MocA"/>
    <property type="match status" value="1"/>
</dbReference>
<evidence type="ECO:0000313" key="4">
    <source>
        <dbReference type="Proteomes" id="UP001501004"/>
    </source>
</evidence>
<dbReference type="EMBL" id="BAABAE010000002">
    <property type="protein sequence ID" value="GAA3732303.1"/>
    <property type="molecule type" value="Genomic_DNA"/>
</dbReference>
<name>A0ABP7F625_9MICO</name>
<dbReference type="InterPro" id="IPR000683">
    <property type="entry name" value="Gfo/Idh/MocA-like_OxRdtase_N"/>
</dbReference>
<evidence type="ECO:0000259" key="2">
    <source>
        <dbReference type="Pfam" id="PF01408"/>
    </source>
</evidence>
<dbReference type="RefSeq" id="WP_344753559.1">
    <property type="nucleotide sequence ID" value="NZ_BAABAE010000002.1"/>
</dbReference>
<gene>
    <name evidence="3" type="ORF">GCM10022239_05930</name>
</gene>
<proteinExistence type="predicted"/>
<dbReference type="PANTHER" id="PTHR43818">
    <property type="entry name" value="BCDNA.GH03377"/>
    <property type="match status" value="1"/>
</dbReference>
<sequence length="351" mass="37546">MDESTEAEPIGVGIIGAGPVTQAIHLPTLSRLGDTFRVRHIMDTDPGVAKSVAGRAGASWSTTAHDLLLDPAVDVVAVCSPQQFHAEQVIAACQAGKRAVLCEKPFATSAEEAQQIANIAAEMGTPIIVGAMHTFDPAWLAIQDSWADFPARVHTVRSSILLPPNSTFEDVSTEVVGRPALNRPGPGNDADRIADGIMGLAIHDLPLVRRFLPTHRDVDVHFAKSVAPSGYQVVMDASGRTIELHAMMSANWQPSWVLEAIADDQALHIEFTPSYVHAGSARVELRSSQRTVVLGPFSHNGYEGEWRHLAEVVRGSSPRQPIDSLVDDLEFALSIANQAATCVRQSAGALG</sequence>
<comment type="caution">
    <text evidence="3">The sequence shown here is derived from an EMBL/GenBank/DDBJ whole genome shotgun (WGS) entry which is preliminary data.</text>
</comment>
<evidence type="ECO:0000256" key="1">
    <source>
        <dbReference type="ARBA" id="ARBA00023002"/>
    </source>
</evidence>
<protein>
    <recommendedName>
        <fullName evidence="2">Gfo/Idh/MocA-like oxidoreductase N-terminal domain-containing protein</fullName>
    </recommendedName>
</protein>
<evidence type="ECO:0000313" key="3">
    <source>
        <dbReference type="EMBL" id="GAA3732303.1"/>
    </source>
</evidence>
<accession>A0ABP7F625</accession>